<evidence type="ECO:0000313" key="2">
    <source>
        <dbReference type="Proteomes" id="UP001642409"/>
    </source>
</evidence>
<comment type="caution">
    <text evidence="1">The sequence shown here is derived from an EMBL/GenBank/DDBJ whole genome shotgun (WGS) entry which is preliminary data.</text>
</comment>
<dbReference type="Proteomes" id="UP001642409">
    <property type="component" value="Unassembled WGS sequence"/>
</dbReference>
<name>A0ABP1GGE5_9EUKA</name>
<reference evidence="1 2" key="1">
    <citation type="submission" date="2024-07" db="EMBL/GenBank/DDBJ databases">
        <authorList>
            <person name="Akdeniz Z."/>
        </authorList>
    </citation>
    <scope>NUCLEOTIDE SEQUENCE [LARGE SCALE GENOMIC DNA]</scope>
</reference>
<accession>A0ABP1GGE5</accession>
<sequence length="120" mass="14433">MQELTQQLKVSTIFFKRNKRSSWKQQRPIEELTVEILLDFYKSNRESPFEFRTFLVEKTVMKKTHEDLLTQKKYLTVDYYGCIQFSDGRQEALKEIEVVIHKDQLEEVLEILGLHEMICD</sequence>
<gene>
    <name evidence="1" type="ORF">HINF_LOCUS1108</name>
</gene>
<protein>
    <submittedName>
        <fullName evidence="1">Hypothetical_protein</fullName>
    </submittedName>
</protein>
<dbReference type="EMBL" id="CAXDID020000002">
    <property type="protein sequence ID" value="CAL5971168.1"/>
    <property type="molecule type" value="Genomic_DNA"/>
</dbReference>
<keyword evidence="2" id="KW-1185">Reference proteome</keyword>
<evidence type="ECO:0000313" key="1">
    <source>
        <dbReference type="EMBL" id="CAL5971168.1"/>
    </source>
</evidence>
<organism evidence="1 2">
    <name type="scientific">Hexamita inflata</name>
    <dbReference type="NCBI Taxonomy" id="28002"/>
    <lineage>
        <taxon>Eukaryota</taxon>
        <taxon>Metamonada</taxon>
        <taxon>Diplomonadida</taxon>
        <taxon>Hexamitidae</taxon>
        <taxon>Hexamitinae</taxon>
        <taxon>Hexamita</taxon>
    </lineage>
</organism>
<proteinExistence type="predicted"/>